<sequence>MSTYKKTTPPRTRGLEILIFLCLLSGVLTRSARSQTDAKPPAPPPDVVVFQNGDQLTGTLVRGTGDSVIFKSDVVGEVTVPLAKVKELRSQGSFIVLRKDEKITRASRQPGTITVNDTTVTAAPASGPPQPVPVKELAYIIDSATYNKEVTSNPGIWYGWNGSITGGANVLQSTSYGQTLTAGISLIRAIPTVSYLPRRTRTTFNLLQSYGKLTQPTVPQTNPPTPDSVAKTNIFHTDFEHDKYITSRVFVLAGLSFDHNYSQGLNFAQLYGGGIGWTAILTPTQELDLRTDVHYQRQNFVAPTPNEDLIGSSFGAAYSRTFPHKFLFTASGTYIQSWNNFDAYSAIGAAGLALPVYHRFSLSLNVLNTYLNNPAIGFQRNSFQFITGVTYTLH</sequence>
<protein>
    <submittedName>
        <fullName evidence="1">Uncharacterized protein DUF481</fullName>
    </submittedName>
</protein>
<proteinExistence type="predicted"/>
<accession>A0A3R9NWI2</accession>
<reference evidence="1 2" key="1">
    <citation type="submission" date="2018-12" db="EMBL/GenBank/DDBJ databases">
        <title>Sequencing of bacterial isolates from soil warming experiment in Harvard Forest, Massachusetts, USA.</title>
        <authorList>
            <person name="Deangelis K."/>
        </authorList>
    </citation>
    <scope>NUCLEOTIDE SEQUENCE [LARGE SCALE GENOMIC DNA]</scope>
    <source>
        <strain evidence="1 2">EB153</strain>
    </source>
</reference>
<evidence type="ECO:0000313" key="2">
    <source>
        <dbReference type="Proteomes" id="UP000269669"/>
    </source>
</evidence>
<comment type="caution">
    <text evidence="1">The sequence shown here is derived from an EMBL/GenBank/DDBJ whole genome shotgun (WGS) entry which is preliminary data.</text>
</comment>
<dbReference type="AlphaFoldDB" id="A0A3R9NWI2"/>
<dbReference type="OrthoDB" id="116089at2"/>
<dbReference type="RefSeq" id="WP_125484908.1">
    <property type="nucleotide sequence ID" value="NZ_RSDW01000001.1"/>
</dbReference>
<evidence type="ECO:0000313" key="1">
    <source>
        <dbReference type="EMBL" id="RSL16275.1"/>
    </source>
</evidence>
<name>A0A3R9NWI2_9BACT</name>
<organism evidence="1 2">
    <name type="scientific">Edaphobacter aggregans</name>
    <dbReference type="NCBI Taxonomy" id="570835"/>
    <lineage>
        <taxon>Bacteria</taxon>
        <taxon>Pseudomonadati</taxon>
        <taxon>Acidobacteriota</taxon>
        <taxon>Terriglobia</taxon>
        <taxon>Terriglobales</taxon>
        <taxon>Acidobacteriaceae</taxon>
        <taxon>Edaphobacter</taxon>
    </lineage>
</organism>
<dbReference type="Proteomes" id="UP000269669">
    <property type="component" value="Unassembled WGS sequence"/>
</dbReference>
<dbReference type="InterPro" id="IPR007433">
    <property type="entry name" value="DUF481"/>
</dbReference>
<dbReference type="Pfam" id="PF04338">
    <property type="entry name" value="DUF481"/>
    <property type="match status" value="1"/>
</dbReference>
<gene>
    <name evidence="1" type="ORF">EDE15_1786</name>
</gene>
<dbReference type="EMBL" id="RSDW01000001">
    <property type="protein sequence ID" value="RSL16275.1"/>
    <property type="molecule type" value="Genomic_DNA"/>
</dbReference>
<keyword evidence="2" id="KW-1185">Reference proteome</keyword>